<dbReference type="KEGG" id="camu:CA2015_2117"/>
<evidence type="ECO:0000313" key="3">
    <source>
        <dbReference type="Proteomes" id="UP000036520"/>
    </source>
</evidence>
<keyword evidence="3" id="KW-1185">Reference proteome</keyword>
<protein>
    <recommendedName>
        <fullName evidence="1">Shedu protein SduA C-terminal domain-containing protein</fullName>
    </recommendedName>
</protein>
<evidence type="ECO:0000313" key="2">
    <source>
        <dbReference type="EMBL" id="AKP51539.1"/>
    </source>
</evidence>
<evidence type="ECO:0000259" key="1">
    <source>
        <dbReference type="Pfam" id="PF14082"/>
    </source>
</evidence>
<proteinExistence type="predicted"/>
<reference evidence="2 3" key="1">
    <citation type="submission" date="2015-07" db="EMBL/GenBank/DDBJ databases">
        <authorList>
            <person name="Kim K.M."/>
        </authorList>
    </citation>
    <scope>NUCLEOTIDE SEQUENCE [LARGE SCALE GENOMIC DNA]</scope>
    <source>
        <strain evidence="2 3">KCTC 12363</strain>
    </source>
</reference>
<dbReference type="EMBL" id="CP012040">
    <property type="protein sequence ID" value="AKP51539.1"/>
    <property type="molecule type" value="Genomic_DNA"/>
</dbReference>
<accession>A0A0H4PBE1</accession>
<dbReference type="STRING" id="320787.CA2015_2117"/>
<sequence>MDEEKRIKKNHIETIQFLVNKIGKKYWLPLYLYLKEHPKLLKTFSGFLLYNEKVVFYLGKTHLAIEYFGNERVDKLKESFETSFLLHDYSLIENDFFDEIIGFSYDSSSDSFKPPLPLFLEDLIVPTNRGFDKLAELNWNFDAQNAIYFFNSNGISILKGQFGRIINGLFFDADEKGLKTRHIKWIDFIPLQYDDSGEGHDFFSINFGYYDKLVEQDAHFVYPLPSLDDFKFSKLPQVNRFIELTGNSRTSEPEITKFLEQKENKFILTMGFLAKEIHGQLKCEWQSEKRDPIIPDFFVVRPNGFADIVEFKLPDLDGRPVVGKNNRETLSAKFNSYISQTRNYKTYFEDPNNRKWMLEKYGVKVQKPKRILVIGRRWDFATDEWREIISDYRDIDIMTFDDLVDGVVAQFYM</sequence>
<gene>
    <name evidence="2" type="ORF">CA2015_2117</name>
</gene>
<dbReference type="AlphaFoldDB" id="A0A0H4PBE1"/>
<dbReference type="RefSeq" id="WP_048641862.1">
    <property type="nucleotide sequence ID" value="NZ_CP012040.1"/>
</dbReference>
<feature type="domain" description="Shedu protein SduA C-terminal" evidence="1">
    <location>
        <begin position="250"/>
        <end position="404"/>
    </location>
</feature>
<dbReference type="OrthoDB" id="7056945at2"/>
<dbReference type="Pfam" id="PF14082">
    <property type="entry name" value="SduA_C"/>
    <property type="match status" value="1"/>
</dbReference>
<name>A0A0H4PBE1_9BACT</name>
<dbReference type="Proteomes" id="UP000036520">
    <property type="component" value="Chromosome"/>
</dbReference>
<dbReference type="InterPro" id="IPR025359">
    <property type="entry name" value="SduA_C"/>
</dbReference>
<organism evidence="2 3">
    <name type="scientific">Cyclobacterium amurskyense</name>
    <dbReference type="NCBI Taxonomy" id="320787"/>
    <lineage>
        <taxon>Bacteria</taxon>
        <taxon>Pseudomonadati</taxon>
        <taxon>Bacteroidota</taxon>
        <taxon>Cytophagia</taxon>
        <taxon>Cytophagales</taxon>
        <taxon>Cyclobacteriaceae</taxon>
        <taxon>Cyclobacterium</taxon>
    </lineage>
</organism>